<keyword evidence="4" id="KW-1185">Reference proteome</keyword>
<dbReference type="InterPro" id="IPR047909">
    <property type="entry name" value="SPJ_0845-like_N"/>
</dbReference>
<dbReference type="Proteomes" id="UP001238155">
    <property type="component" value="Chromosome"/>
</dbReference>
<dbReference type="Proteomes" id="UP000027129">
    <property type="component" value="Unassembled WGS sequence"/>
</dbReference>
<dbReference type="RefSeq" id="WP_004047308.1">
    <property type="nucleotide sequence ID" value="NZ_CABIZJ010000008.1"/>
</dbReference>
<proteinExistence type="predicted"/>
<dbReference type="GeneID" id="48467762"/>
<evidence type="ECO:0000313" key="4">
    <source>
        <dbReference type="Proteomes" id="UP000027129"/>
    </source>
</evidence>
<dbReference type="EMBL" id="CP123751">
    <property type="protein sequence ID" value="WHQ80898.1"/>
    <property type="molecule type" value="Genomic_DNA"/>
</dbReference>
<reference evidence="3" key="2">
    <citation type="submission" date="2023-04" db="EMBL/GenBank/DDBJ databases">
        <title>Four porcine-derived lactic acid bacteria strains analyses and their evaluation as potential probiotics based on genomics.</title>
        <authorList>
            <person name="Niu D."/>
        </authorList>
    </citation>
    <scope>NUCLEOTIDE SEQUENCE</scope>
    <source>
        <strain evidence="3">ZSB1</strain>
    </source>
</reference>
<dbReference type="AlphaFoldDB" id="A0AAJ6K2A7"/>
<feature type="region of interest" description="Disordered" evidence="1">
    <location>
        <begin position="17"/>
        <end position="45"/>
    </location>
</feature>
<protein>
    <submittedName>
        <fullName evidence="3">SPJ_0845 family protein</fullName>
    </submittedName>
</protein>
<accession>A0AAJ6K2A7</accession>
<name>A0AAJ6K2A7_9LACO</name>
<sequence>MGLKINQTNKLEDLFSKFAIEPEKKAKREEKESTDPKKEDKDKKK</sequence>
<gene>
    <name evidence="2" type="ORF">Lani381_1656</name>
    <name evidence="3" type="ORF">QFF56_04195</name>
</gene>
<dbReference type="NCBIfam" id="NF040897">
    <property type="entry name" value="SPJ_0845_Nterm"/>
    <property type="match status" value="1"/>
</dbReference>
<evidence type="ECO:0000313" key="3">
    <source>
        <dbReference type="EMBL" id="WHQ80898.1"/>
    </source>
</evidence>
<evidence type="ECO:0000256" key="1">
    <source>
        <dbReference type="SAM" id="MobiDB-lite"/>
    </source>
</evidence>
<organism evidence="3 5">
    <name type="scientific">Ligilactobacillus animalis</name>
    <dbReference type="NCBI Taxonomy" id="1605"/>
    <lineage>
        <taxon>Bacteria</taxon>
        <taxon>Bacillati</taxon>
        <taxon>Bacillota</taxon>
        <taxon>Bacilli</taxon>
        <taxon>Lactobacillales</taxon>
        <taxon>Lactobacillaceae</taxon>
        <taxon>Ligilactobacillus</taxon>
    </lineage>
</organism>
<evidence type="ECO:0000313" key="5">
    <source>
        <dbReference type="Proteomes" id="UP001238155"/>
    </source>
</evidence>
<dbReference type="EMBL" id="JMHU01000021">
    <property type="protein sequence ID" value="KDA45478.1"/>
    <property type="molecule type" value="Genomic_DNA"/>
</dbReference>
<reference evidence="2 4" key="1">
    <citation type="submission" date="2014-04" db="EMBL/GenBank/DDBJ databases">
        <title>Draft Genome Sequence of Lactobacillus animalis 381-IL-28.</title>
        <authorList>
            <person name="Sturino J.M."/>
            <person name="Rajendran M."/>
            <person name="Altermann E."/>
        </authorList>
    </citation>
    <scope>NUCLEOTIDE SEQUENCE [LARGE SCALE GENOMIC DNA]</scope>
    <source>
        <strain evidence="2 4">381-IL-28</strain>
    </source>
</reference>
<evidence type="ECO:0000313" key="2">
    <source>
        <dbReference type="EMBL" id="KDA45478.1"/>
    </source>
</evidence>